<comment type="similarity">
    <text evidence="1">Belongs to the leucine-binding protein family.</text>
</comment>
<dbReference type="SUPFAM" id="SSF53822">
    <property type="entry name" value="Periplasmic binding protein-like I"/>
    <property type="match status" value="1"/>
</dbReference>
<dbReference type="InterPro" id="IPR028082">
    <property type="entry name" value="Peripla_BP_I"/>
</dbReference>
<sequence>MIRWLVAAIGLSVAAAPVLAAAPIEIGIGYLGRAGVKPKLSLVELPAENDGVAGARLAVEDNNTTGKFLNQRFTLEEVRLKDNEDVGKAAATLAERAGFIITDLPADDLLKAADALRDRGTLLLNAGAIDDRLREQDCRANVIHVAPTRSMLADALAQYLVWKQWKRWLFVVGSHDRDKLYADALRRAATRFGAKIVQERTFEDTGGARRTDSGVTLIQRQIPTFTQQAPAYDVLVAADESEAFASYLPYRTWDPRPVAGSAGLVPTSWHAAQDQWGAIQIQNRFVKLNSRQMTALDMQAWTAARMIGEATSRTKSGDPKAISDFLKGPDFSVAAFKGRRLTLRDWNLQLRQPILLVDGRMVVSVSPQEGFLHQVSELDTLGADRPETKCKLR</sequence>
<dbReference type="RefSeq" id="WP_057836976.1">
    <property type="nucleotide sequence ID" value="NZ_LLXZ01000120.1"/>
</dbReference>
<gene>
    <name evidence="6" type="ORF">CQ12_02305</name>
</gene>
<name>A0A0R3LLA8_9BRAD</name>
<reference evidence="6 7" key="1">
    <citation type="submission" date="2014-03" db="EMBL/GenBank/DDBJ databases">
        <title>Bradyrhizobium valentinum sp. nov., isolated from effective nodules of Lupinus mariae-josephae, a lupine endemic of basic-lime soils in Eastern Spain.</title>
        <authorList>
            <person name="Duran D."/>
            <person name="Rey L."/>
            <person name="Navarro A."/>
            <person name="Busquets A."/>
            <person name="Imperial J."/>
            <person name="Ruiz-Argueso T."/>
        </authorList>
    </citation>
    <scope>NUCLEOTIDE SEQUENCE [LARGE SCALE GENOMIC DNA]</scope>
    <source>
        <strain evidence="6 7">PAC68</strain>
    </source>
</reference>
<dbReference type="NCBIfam" id="TIGR03863">
    <property type="entry name" value="PQQ_ABC_bind"/>
    <property type="match status" value="1"/>
</dbReference>
<comment type="caution">
    <text evidence="6">The sequence shown here is derived from an EMBL/GenBank/DDBJ whole genome shotgun (WGS) entry which is preliminary data.</text>
</comment>
<keyword evidence="3" id="KW-0029">Amino-acid transport</keyword>
<proteinExistence type="inferred from homology"/>
<dbReference type="OrthoDB" id="5341635at2"/>
<feature type="chain" id="PRO_5006443175" evidence="4">
    <location>
        <begin position="21"/>
        <end position="393"/>
    </location>
</feature>
<dbReference type="Pfam" id="PF13458">
    <property type="entry name" value="Peripla_BP_6"/>
    <property type="match status" value="1"/>
</dbReference>
<accession>A0A0R3LLA8</accession>
<protein>
    <submittedName>
        <fullName evidence="6">Branched-chain amino acid ABC transporter substrate-binding protein</fullName>
    </submittedName>
</protein>
<evidence type="ECO:0000256" key="4">
    <source>
        <dbReference type="SAM" id="SignalP"/>
    </source>
</evidence>
<dbReference type="Proteomes" id="UP000050863">
    <property type="component" value="Unassembled WGS sequence"/>
</dbReference>
<keyword evidence="3" id="KW-0813">Transport</keyword>
<dbReference type="STRING" id="280332.CQ12_02305"/>
<dbReference type="GO" id="GO:0006865">
    <property type="term" value="P:amino acid transport"/>
    <property type="evidence" value="ECO:0007669"/>
    <property type="project" value="UniProtKB-KW"/>
</dbReference>
<dbReference type="PANTHER" id="PTHR30483:SF6">
    <property type="entry name" value="PERIPLASMIC BINDING PROTEIN OF ABC TRANSPORTER FOR NATURAL AMINO ACIDS"/>
    <property type="match status" value="1"/>
</dbReference>
<feature type="signal peptide" evidence="4">
    <location>
        <begin position="1"/>
        <end position="20"/>
    </location>
</feature>
<keyword evidence="2 4" id="KW-0732">Signal</keyword>
<dbReference type="CDD" id="cd06268">
    <property type="entry name" value="PBP1_ABC_transporter_LIVBP-like"/>
    <property type="match status" value="1"/>
</dbReference>
<evidence type="ECO:0000256" key="2">
    <source>
        <dbReference type="ARBA" id="ARBA00022729"/>
    </source>
</evidence>
<dbReference type="Gene3D" id="3.40.50.2300">
    <property type="match status" value="2"/>
</dbReference>
<evidence type="ECO:0000313" key="7">
    <source>
        <dbReference type="Proteomes" id="UP000050863"/>
    </source>
</evidence>
<dbReference type="PANTHER" id="PTHR30483">
    <property type="entry name" value="LEUCINE-SPECIFIC-BINDING PROTEIN"/>
    <property type="match status" value="1"/>
</dbReference>
<evidence type="ECO:0000259" key="5">
    <source>
        <dbReference type="Pfam" id="PF13458"/>
    </source>
</evidence>
<organism evidence="6 7">
    <name type="scientific">Bradyrhizobium jicamae</name>
    <dbReference type="NCBI Taxonomy" id="280332"/>
    <lineage>
        <taxon>Bacteria</taxon>
        <taxon>Pseudomonadati</taxon>
        <taxon>Pseudomonadota</taxon>
        <taxon>Alphaproteobacteria</taxon>
        <taxon>Hyphomicrobiales</taxon>
        <taxon>Nitrobacteraceae</taxon>
        <taxon>Bradyrhizobium</taxon>
    </lineage>
</organism>
<dbReference type="EMBL" id="LLXZ01000120">
    <property type="protein sequence ID" value="KRR05990.1"/>
    <property type="molecule type" value="Genomic_DNA"/>
</dbReference>
<dbReference type="InterPro" id="IPR051010">
    <property type="entry name" value="BCAA_transport"/>
</dbReference>
<keyword evidence="7" id="KW-1185">Reference proteome</keyword>
<feature type="domain" description="Leucine-binding protein" evidence="5">
    <location>
        <begin position="49"/>
        <end position="203"/>
    </location>
</feature>
<dbReference type="InterPro" id="IPR022478">
    <property type="entry name" value="ABC_transptr_sub-bd_PQQ"/>
</dbReference>
<evidence type="ECO:0000256" key="3">
    <source>
        <dbReference type="ARBA" id="ARBA00022970"/>
    </source>
</evidence>
<evidence type="ECO:0000256" key="1">
    <source>
        <dbReference type="ARBA" id="ARBA00010062"/>
    </source>
</evidence>
<evidence type="ECO:0000313" key="6">
    <source>
        <dbReference type="EMBL" id="KRR05990.1"/>
    </source>
</evidence>
<dbReference type="AlphaFoldDB" id="A0A0R3LLA8"/>
<dbReference type="InterPro" id="IPR028081">
    <property type="entry name" value="Leu-bd"/>
</dbReference>